<keyword evidence="1" id="KW-1185">Reference proteome</keyword>
<proteinExistence type="predicted"/>
<reference evidence="2" key="1">
    <citation type="submission" date="2022-11" db="UniProtKB">
        <authorList>
            <consortium name="WormBaseParasite"/>
        </authorList>
    </citation>
    <scope>IDENTIFICATION</scope>
</reference>
<dbReference type="Proteomes" id="UP000887581">
    <property type="component" value="Unplaced"/>
</dbReference>
<accession>A0A915PE75</accession>
<name>A0A915PE75_9BILA</name>
<dbReference type="AlphaFoldDB" id="A0A915PE75"/>
<evidence type="ECO:0000313" key="1">
    <source>
        <dbReference type="Proteomes" id="UP000887581"/>
    </source>
</evidence>
<sequence length="62" mass="7164">MANDVERESLRRSVSVLAAKTGRIDLECCRNSALIYASQRLRLRWLQVQISQLRSSRTLFTP</sequence>
<protein>
    <submittedName>
        <fullName evidence="2">Uncharacterized protein</fullName>
    </submittedName>
</protein>
<organism evidence="1 2">
    <name type="scientific">Setaria digitata</name>
    <dbReference type="NCBI Taxonomy" id="48799"/>
    <lineage>
        <taxon>Eukaryota</taxon>
        <taxon>Metazoa</taxon>
        <taxon>Ecdysozoa</taxon>
        <taxon>Nematoda</taxon>
        <taxon>Chromadorea</taxon>
        <taxon>Rhabditida</taxon>
        <taxon>Spirurina</taxon>
        <taxon>Spiruromorpha</taxon>
        <taxon>Filarioidea</taxon>
        <taxon>Setariidae</taxon>
        <taxon>Setaria</taxon>
    </lineage>
</organism>
<evidence type="ECO:0000313" key="2">
    <source>
        <dbReference type="WBParaSite" id="sdigi.contig124.g4835.t1"/>
    </source>
</evidence>
<dbReference type="WBParaSite" id="sdigi.contig124.g4835.t1">
    <property type="protein sequence ID" value="sdigi.contig124.g4835.t1"/>
    <property type="gene ID" value="sdigi.contig124.g4835"/>
</dbReference>